<sequence length="195" mass="21722">MTTTTRAEKIEYLRDISTRIQQMTTGAERFVYFAGLIAAATVKIGVIDNNALVIIVAPYALAFVITYQIQMYTDVEYLQGVREKVEISVNPTHQEVILMERLVITRKYRNRLSVNLTQTFYGLGMVAFIVYSGVRSHAHSWAGVNLLFFNILGLLACLTLLGAAIYELRRAGVTVNARITSTMSSSRPECDGSSI</sequence>
<dbReference type="Proteomes" id="UP000498740">
    <property type="component" value="Unassembled WGS sequence"/>
</dbReference>
<gene>
    <name evidence="2" type="ORF">Smic_82820</name>
</gene>
<feature type="transmembrane region" description="Helical" evidence="1">
    <location>
        <begin position="146"/>
        <end position="168"/>
    </location>
</feature>
<keyword evidence="1" id="KW-0472">Membrane</keyword>
<dbReference type="RefSeq" id="WP_190167854.1">
    <property type="nucleotide sequence ID" value="NZ_BMUG01000016.1"/>
</dbReference>
<keyword evidence="1" id="KW-1133">Transmembrane helix</keyword>
<feature type="transmembrane region" description="Helical" evidence="1">
    <location>
        <begin position="112"/>
        <end position="134"/>
    </location>
</feature>
<proteinExistence type="predicted"/>
<dbReference type="AlphaFoldDB" id="A0A7J0D4T3"/>
<protein>
    <submittedName>
        <fullName evidence="2">Uncharacterized protein</fullName>
    </submittedName>
</protein>
<dbReference type="EMBL" id="BLWD01000003">
    <property type="protein sequence ID" value="GFN09726.1"/>
    <property type="molecule type" value="Genomic_DNA"/>
</dbReference>
<feature type="transmembrane region" description="Helical" evidence="1">
    <location>
        <begin position="29"/>
        <end position="46"/>
    </location>
</feature>
<name>A0A7J0D4T3_STRMI</name>
<keyword evidence="1" id="KW-0812">Transmembrane</keyword>
<evidence type="ECO:0000313" key="3">
    <source>
        <dbReference type="Proteomes" id="UP000498740"/>
    </source>
</evidence>
<accession>A0A7J0D4T3</accession>
<feature type="transmembrane region" description="Helical" evidence="1">
    <location>
        <begin position="52"/>
        <end position="69"/>
    </location>
</feature>
<comment type="caution">
    <text evidence="2">The sequence shown here is derived from an EMBL/GenBank/DDBJ whole genome shotgun (WGS) entry which is preliminary data.</text>
</comment>
<evidence type="ECO:0000313" key="2">
    <source>
        <dbReference type="EMBL" id="GFN09726.1"/>
    </source>
</evidence>
<organism evidence="2 3">
    <name type="scientific">Streptomyces microflavus</name>
    <name type="common">Streptomyces lipmanii</name>
    <dbReference type="NCBI Taxonomy" id="1919"/>
    <lineage>
        <taxon>Bacteria</taxon>
        <taxon>Bacillati</taxon>
        <taxon>Actinomycetota</taxon>
        <taxon>Actinomycetes</taxon>
        <taxon>Kitasatosporales</taxon>
        <taxon>Streptomycetaceae</taxon>
        <taxon>Streptomyces</taxon>
    </lineage>
</organism>
<evidence type="ECO:0000256" key="1">
    <source>
        <dbReference type="SAM" id="Phobius"/>
    </source>
</evidence>
<reference evidence="2 3" key="1">
    <citation type="submission" date="2020-05" db="EMBL/GenBank/DDBJ databases">
        <title>Whole genome shotgun sequence of Streptomyces microflavus NBRC 13062.</title>
        <authorList>
            <person name="Komaki H."/>
            <person name="Tamura T."/>
        </authorList>
    </citation>
    <scope>NUCLEOTIDE SEQUENCE [LARGE SCALE GENOMIC DNA]</scope>
    <source>
        <strain evidence="2 3">NBRC 13062</strain>
    </source>
</reference>